<comment type="caution">
    <text evidence="2">The sequence shown here is derived from an EMBL/GenBank/DDBJ whole genome shotgun (WGS) entry which is preliminary data.</text>
</comment>
<name>A0A4R6YJA5_9HYPH</name>
<dbReference type="AlphaFoldDB" id="A0A4R6YJA5"/>
<organism evidence="2 3">
    <name type="scientific">Aquamicrobium defluvii</name>
    <dbReference type="NCBI Taxonomy" id="69279"/>
    <lineage>
        <taxon>Bacteria</taxon>
        <taxon>Pseudomonadati</taxon>
        <taxon>Pseudomonadota</taxon>
        <taxon>Alphaproteobacteria</taxon>
        <taxon>Hyphomicrobiales</taxon>
        <taxon>Phyllobacteriaceae</taxon>
        <taxon>Aquamicrobium</taxon>
    </lineage>
</organism>
<reference evidence="2 3" key="1">
    <citation type="submission" date="2019-03" db="EMBL/GenBank/DDBJ databases">
        <title>Genomic Encyclopedia of Type Strains, Phase IV (KMG-IV): sequencing the most valuable type-strain genomes for metagenomic binning, comparative biology and taxonomic classification.</title>
        <authorList>
            <person name="Goeker M."/>
        </authorList>
    </citation>
    <scope>NUCLEOTIDE SEQUENCE [LARGE SCALE GENOMIC DNA]</scope>
    <source>
        <strain evidence="2 3">DSM 11603</strain>
    </source>
</reference>
<evidence type="ECO:0000313" key="3">
    <source>
        <dbReference type="Proteomes" id="UP000294958"/>
    </source>
</evidence>
<sequence>MQKAAFGRPFLFSEAKAGTMARRAYIQFMILRTHSTVKAPGGRPLAAMTLLACLAFPAAAQQQLPAPRDNATEIIQLQNRIQRQQFEQQQQLNRQIDRQQVTQPPAPRPQVPTFRQNCQITLSGNTYVRNCR</sequence>
<proteinExistence type="predicted"/>
<accession>A0A4R6YJA5</accession>
<protein>
    <submittedName>
        <fullName evidence="2">Uncharacterized protein</fullName>
    </submittedName>
</protein>
<feature type="region of interest" description="Disordered" evidence="1">
    <location>
        <begin position="86"/>
        <end position="114"/>
    </location>
</feature>
<feature type="compositionally biased region" description="Low complexity" evidence="1">
    <location>
        <begin position="86"/>
        <end position="100"/>
    </location>
</feature>
<evidence type="ECO:0000256" key="1">
    <source>
        <dbReference type="SAM" id="MobiDB-lite"/>
    </source>
</evidence>
<keyword evidence="3" id="KW-1185">Reference proteome</keyword>
<dbReference type="EMBL" id="SNZF01000004">
    <property type="protein sequence ID" value="TDR36871.1"/>
    <property type="molecule type" value="Genomic_DNA"/>
</dbReference>
<gene>
    <name evidence="2" type="ORF">DES43_104197</name>
</gene>
<dbReference type="Proteomes" id="UP000294958">
    <property type="component" value="Unassembled WGS sequence"/>
</dbReference>
<evidence type="ECO:0000313" key="2">
    <source>
        <dbReference type="EMBL" id="TDR36871.1"/>
    </source>
</evidence>
<dbReference type="RefSeq" id="WP_245264651.1">
    <property type="nucleotide sequence ID" value="NZ_KK073880.1"/>
</dbReference>